<comment type="caution">
    <text evidence="2">The sequence shown here is derived from an EMBL/GenBank/DDBJ whole genome shotgun (WGS) entry which is preliminary data.</text>
</comment>
<sequence>MILWLEYPRGSHSFGGGLNAGKGGVTRTRSPHAVRDAWDKLKLFHTLPRRSQKKDKAEARVKDLSEIVIALRKIDSKGKDIQFHVSDLTQVCYVHETIGDEIQLLNEVQQLKKRLSVMEDLVKAQDSMSSKIDELLGLVSSSQTVAQKSYSNILKAIKPNHQPESDSNLQLGDNPTPPSTANQRPLFITKTINPFVKDPTDFRKFPQNIQHSTPTEVNNWKLVQRKKTKTKKRHVAGNCSNDDDDEETIKSSFVKPLRLFVTRCAENTTPEKLKSFLMKTRKFYVMSVEQLNARFSSYTSFNVTIKRKEKSVSEFLKPELWPKDIMVRLFMLKRLGAFGTPALLSPAVNIP</sequence>
<organism evidence="2 3">
    <name type="scientific">Orchesella dallaii</name>
    <dbReference type="NCBI Taxonomy" id="48710"/>
    <lineage>
        <taxon>Eukaryota</taxon>
        <taxon>Metazoa</taxon>
        <taxon>Ecdysozoa</taxon>
        <taxon>Arthropoda</taxon>
        <taxon>Hexapoda</taxon>
        <taxon>Collembola</taxon>
        <taxon>Entomobryomorpha</taxon>
        <taxon>Entomobryoidea</taxon>
        <taxon>Orchesellidae</taxon>
        <taxon>Orchesellinae</taxon>
        <taxon>Orchesella</taxon>
    </lineage>
</organism>
<reference evidence="2 3" key="1">
    <citation type="submission" date="2024-08" db="EMBL/GenBank/DDBJ databases">
        <authorList>
            <person name="Cucini C."/>
            <person name="Frati F."/>
        </authorList>
    </citation>
    <scope>NUCLEOTIDE SEQUENCE [LARGE SCALE GENOMIC DNA]</scope>
</reference>
<evidence type="ECO:0000313" key="2">
    <source>
        <dbReference type="EMBL" id="CAL8109879.1"/>
    </source>
</evidence>
<accession>A0ABP1QQU2</accession>
<feature type="region of interest" description="Disordered" evidence="1">
    <location>
        <begin position="159"/>
        <end position="183"/>
    </location>
</feature>
<dbReference type="EMBL" id="CAXLJM020000042">
    <property type="protein sequence ID" value="CAL8109879.1"/>
    <property type="molecule type" value="Genomic_DNA"/>
</dbReference>
<evidence type="ECO:0000256" key="1">
    <source>
        <dbReference type="SAM" id="MobiDB-lite"/>
    </source>
</evidence>
<evidence type="ECO:0000313" key="3">
    <source>
        <dbReference type="Proteomes" id="UP001642540"/>
    </source>
</evidence>
<gene>
    <name evidence="2" type="ORF">ODALV1_LOCUS13772</name>
</gene>
<protein>
    <submittedName>
        <fullName evidence="2">Uncharacterized protein</fullName>
    </submittedName>
</protein>
<feature type="compositionally biased region" description="Polar residues" evidence="1">
    <location>
        <begin position="165"/>
        <end position="183"/>
    </location>
</feature>
<proteinExistence type="predicted"/>
<name>A0ABP1QQU2_9HEXA</name>
<dbReference type="Proteomes" id="UP001642540">
    <property type="component" value="Unassembled WGS sequence"/>
</dbReference>
<keyword evidence="3" id="KW-1185">Reference proteome</keyword>